<dbReference type="EMBL" id="JAYWIO010000007">
    <property type="protein sequence ID" value="KAK7251598.1"/>
    <property type="molecule type" value="Genomic_DNA"/>
</dbReference>
<evidence type="ECO:0008006" key="4">
    <source>
        <dbReference type="Google" id="ProtNLM"/>
    </source>
</evidence>
<accession>A0AAN9EBM7</accession>
<dbReference type="Proteomes" id="UP001372338">
    <property type="component" value="Unassembled WGS sequence"/>
</dbReference>
<gene>
    <name evidence="2" type="ORF">RIF29_34935</name>
</gene>
<dbReference type="Gene3D" id="3.60.10.10">
    <property type="entry name" value="Endonuclease/exonuclease/phosphatase"/>
    <property type="match status" value="1"/>
</dbReference>
<dbReference type="InterPro" id="IPR036691">
    <property type="entry name" value="Endo/exonu/phosph_ase_sf"/>
</dbReference>
<feature type="region of interest" description="Disordered" evidence="1">
    <location>
        <begin position="1"/>
        <end position="24"/>
    </location>
</feature>
<name>A0AAN9EBM7_CROPI</name>
<sequence length="302" mass="33439">MARKKGRPPKASSPPNKFTSRNEDSSLIMDLSALDEDDLAEIDAFTPKQLEKLMHGLEAIKNRLKGKSNRVAASEAIKDLLQNESVKEIEGEKDSNALNVEGILDGEAQKVAAALNQEEGEWTPIKTRSKAQLRNVLLRDAYAVNIVAVSSQYMHCLVNFKPQGVEFAITFVYGANDAVLHPHEKLGGQEIEFAQVMDFRNCVDMCNLQDMVSLGCSLTWKNKQIGSDRIYSKLDRALVNDSWISTWPSVTANFLNEGVSDHSPIVIAWNDFQGHTKCGLSSLECGGSRYNHVHSYAKTVLA</sequence>
<evidence type="ECO:0000313" key="2">
    <source>
        <dbReference type="EMBL" id="KAK7251598.1"/>
    </source>
</evidence>
<evidence type="ECO:0000313" key="3">
    <source>
        <dbReference type="Proteomes" id="UP001372338"/>
    </source>
</evidence>
<reference evidence="2 3" key="1">
    <citation type="submission" date="2024-01" db="EMBL/GenBank/DDBJ databases">
        <title>The genomes of 5 underutilized Papilionoideae crops provide insights into root nodulation and disease resistanc.</title>
        <authorList>
            <person name="Yuan L."/>
        </authorList>
    </citation>
    <scope>NUCLEOTIDE SEQUENCE [LARGE SCALE GENOMIC DNA]</scope>
    <source>
        <strain evidence="2">ZHUSHIDOU_FW_LH</strain>
        <tissue evidence="2">Leaf</tissue>
    </source>
</reference>
<comment type="caution">
    <text evidence="2">The sequence shown here is derived from an EMBL/GenBank/DDBJ whole genome shotgun (WGS) entry which is preliminary data.</text>
</comment>
<dbReference type="PANTHER" id="PTHR33710">
    <property type="entry name" value="BNAC02G09200D PROTEIN"/>
    <property type="match status" value="1"/>
</dbReference>
<proteinExistence type="predicted"/>
<evidence type="ECO:0000256" key="1">
    <source>
        <dbReference type="SAM" id="MobiDB-lite"/>
    </source>
</evidence>
<organism evidence="2 3">
    <name type="scientific">Crotalaria pallida</name>
    <name type="common">Smooth rattlebox</name>
    <name type="synonym">Crotalaria striata</name>
    <dbReference type="NCBI Taxonomy" id="3830"/>
    <lineage>
        <taxon>Eukaryota</taxon>
        <taxon>Viridiplantae</taxon>
        <taxon>Streptophyta</taxon>
        <taxon>Embryophyta</taxon>
        <taxon>Tracheophyta</taxon>
        <taxon>Spermatophyta</taxon>
        <taxon>Magnoliopsida</taxon>
        <taxon>eudicotyledons</taxon>
        <taxon>Gunneridae</taxon>
        <taxon>Pentapetalae</taxon>
        <taxon>rosids</taxon>
        <taxon>fabids</taxon>
        <taxon>Fabales</taxon>
        <taxon>Fabaceae</taxon>
        <taxon>Papilionoideae</taxon>
        <taxon>50 kb inversion clade</taxon>
        <taxon>genistoids sensu lato</taxon>
        <taxon>core genistoids</taxon>
        <taxon>Crotalarieae</taxon>
        <taxon>Crotalaria</taxon>
    </lineage>
</organism>
<dbReference type="SUPFAM" id="SSF56219">
    <property type="entry name" value="DNase I-like"/>
    <property type="match status" value="1"/>
</dbReference>
<dbReference type="AlphaFoldDB" id="A0AAN9EBM7"/>
<keyword evidence="3" id="KW-1185">Reference proteome</keyword>
<dbReference type="PANTHER" id="PTHR33710:SF81">
    <property type="entry name" value="ENDONUCLEASE_EXONUCLEASE_PHOSPHATASE DOMAIN-CONTAINING PROTEIN"/>
    <property type="match status" value="1"/>
</dbReference>
<protein>
    <recommendedName>
        <fullName evidence="4">Endonuclease/exonuclease/phosphatase domain-containing protein</fullName>
    </recommendedName>
</protein>